<feature type="transmembrane region" description="Helical" evidence="6">
    <location>
        <begin position="65"/>
        <end position="81"/>
    </location>
</feature>
<dbReference type="CDD" id="cd06581">
    <property type="entry name" value="TM_PBP1_LivM_like"/>
    <property type="match status" value="1"/>
</dbReference>
<feature type="transmembrane region" description="Helical" evidence="6">
    <location>
        <begin position="219"/>
        <end position="242"/>
    </location>
</feature>
<evidence type="ECO:0000256" key="1">
    <source>
        <dbReference type="ARBA" id="ARBA00004651"/>
    </source>
</evidence>
<feature type="transmembrane region" description="Helical" evidence="6">
    <location>
        <begin position="254"/>
        <end position="274"/>
    </location>
</feature>
<feature type="transmembrane region" description="Helical" evidence="6">
    <location>
        <begin position="294"/>
        <end position="315"/>
    </location>
</feature>
<evidence type="ECO:0000256" key="3">
    <source>
        <dbReference type="ARBA" id="ARBA00022692"/>
    </source>
</evidence>
<dbReference type="InterPro" id="IPR001851">
    <property type="entry name" value="ABC_transp_permease"/>
</dbReference>
<proteinExistence type="predicted"/>
<feature type="transmembrane region" description="Helical" evidence="6">
    <location>
        <begin position="87"/>
        <end position="108"/>
    </location>
</feature>
<feature type="transmembrane region" description="Helical" evidence="6">
    <location>
        <begin position="32"/>
        <end position="58"/>
    </location>
</feature>
<reference evidence="7 8" key="1">
    <citation type="submission" date="2020-01" db="EMBL/GenBank/DDBJ databases">
        <title>Genomes of bacteria type strains.</title>
        <authorList>
            <person name="Chen J."/>
            <person name="Zhu S."/>
            <person name="Chen J."/>
        </authorList>
    </citation>
    <scope>NUCLEOTIDE SEQUENCE [LARGE SCALE GENOMIC DNA]</scope>
    <source>
        <strain evidence="7 8">KCTC 52919</strain>
    </source>
</reference>
<keyword evidence="4 6" id="KW-1133">Transmembrane helix</keyword>
<keyword evidence="8" id="KW-1185">Reference proteome</keyword>
<evidence type="ECO:0000256" key="5">
    <source>
        <dbReference type="ARBA" id="ARBA00023136"/>
    </source>
</evidence>
<evidence type="ECO:0008006" key="9">
    <source>
        <dbReference type="Google" id="ProtNLM"/>
    </source>
</evidence>
<feature type="transmembrane region" description="Helical" evidence="6">
    <location>
        <begin position="168"/>
        <end position="189"/>
    </location>
</feature>
<keyword evidence="5 6" id="KW-0472">Membrane</keyword>
<dbReference type="Pfam" id="PF02653">
    <property type="entry name" value="BPD_transp_2"/>
    <property type="match status" value="1"/>
</dbReference>
<name>A0A6L9MKZ3_9HYPH</name>
<dbReference type="PANTHER" id="PTHR30482:SF20">
    <property type="entry name" value="HIGH-AFFINITY BRANCHED-CHAIN AMINO ACID TRANSPORT SYSTEM PERMEASE PROTEIN LIVM"/>
    <property type="match status" value="1"/>
</dbReference>
<keyword evidence="2" id="KW-1003">Cell membrane</keyword>
<gene>
    <name evidence="7" type="ORF">GTW51_17570</name>
</gene>
<sequence length="334" mass="35827">MLEVFGKRPFLLLLLYAVLLVVVPFLPVDDYILHILTLFLIFAVFATGWNLTLGILGLKTLGHHAFFAMGAYISALVAYYGGVSPWITIWIGALAAAISGIFIGLPILRIRSMPHVAIVTLAFAEIVRLVFSNLKDITRGELGFWGIPPFDPIQLGDLTLRFGIGNAIGSYALTVVFFLAVNLALLIFLTSRPGLTFLAIKDSEAAAESLGIHLATWKLLAFAVSAAVVGLSGAIYAHYVLILTPTSVAGPEMLITLLAMIIVGGVGRFFGPIYGALLLTVMSEVLREVGDYRMLLYGAMIVAFVFLAPQGIAGLKLRGRRGRPAPAADPARAT</sequence>
<evidence type="ECO:0000313" key="8">
    <source>
        <dbReference type="Proteomes" id="UP000476332"/>
    </source>
</evidence>
<keyword evidence="3 6" id="KW-0812">Transmembrane</keyword>
<dbReference type="PANTHER" id="PTHR30482">
    <property type="entry name" value="HIGH-AFFINITY BRANCHED-CHAIN AMINO ACID TRANSPORT SYSTEM PERMEASE"/>
    <property type="match status" value="1"/>
</dbReference>
<protein>
    <recommendedName>
        <fullName evidence="9">Branched-chain amino acid ABC transporter permease</fullName>
    </recommendedName>
</protein>
<evidence type="ECO:0000256" key="2">
    <source>
        <dbReference type="ARBA" id="ARBA00022475"/>
    </source>
</evidence>
<dbReference type="InterPro" id="IPR043428">
    <property type="entry name" value="LivM-like"/>
</dbReference>
<accession>A0A6L9MKZ3</accession>
<dbReference type="EMBL" id="JAAAMJ010000016">
    <property type="protein sequence ID" value="NDV88513.1"/>
    <property type="molecule type" value="Genomic_DNA"/>
</dbReference>
<comment type="caution">
    <text evidence="7">The sequence shown here is derived from an EMBL/GenBank/DDBJ whole genome shotgun (WGS) entry which is preliminary data.</text>
</comment>
<evidence type="ECO:0000256" key="6">
    <source>
        <dbReference type="SAM" id="Phobius"/>
    </source>
</evidence>
<organism evidence="7 8">
    <name type="scientific">Aurantimonas aggregata</name>
    <dbReference type="NCBI Taxonomy" id="2047720"/>
    <lineage>
        <taxon>Bacteria</taxon>
        <taxon>Pseudomonadati</taxon>
        <taxon>Pseudomonadota</taxon>
        <taxon>Alphaproteobacteria</taxon>
        <taxon>Hyphomicrobiales</taxon>
        <taxon>Aurantimonadaceae</taxon>
        <taxon>Aurantimonas</taxon>
    </lineage>
</organism>
<dbReference type="GO" id="GO:0005886">
    <property type="term" value="C:plasma membrane"/>
    <property type="evidence" value="ECO:0007669"/>
    <property type="project" value="UniProtKB-SubCell"/>
</dbReference>
<dbReference type="Proteomes" id="UP000476332">
    <property type="component" value="Unassembled WGS sequence"/>
</dbReference>
<dbReference type="AlphaFoldDB" id="A0A6L9MKZ3"/>
<feature type="transmembrane region" description="Helical" evidence="6">
    <location>
        <begin position="9"/>
        <end position="26"/>
    </location>
</feature>
<comment type="subcellular location">
    <subcellularLocation>
        <location evidence="1">Cell membrane</location>
        <topology evidence="1">Multi-pass membrane protein</topology>
    </subcellularLocation>
</comment>
<dbReference type="RefSeq" id="WP_163045362.1">
    <property type="nucleotide sequence ID" value="NZ_JAAAMJ010000016.1"/>
</dbReference>
<dbReference type="GO" id="GO:0015658">
    <property type="term" value="F:branched-chain amino acid transmembrane transporter activity"/>
    <property type="evidence" value="ECO:0007669"/>
    <property type="project" value="InterPro"/>
</dbReference>
<evidence type="ECO:0000313" key="7">
    <source>
        <dbReference type="EMBL" id="NDV88513.1"/>
    </source>
</evidence>
<evidence type="ECO:0000256" key="4">
    <source>
        <dbReference type="ARBA" id="ARBA00022989"/>
    </source>
</evidence>